<proteinExistence type="predicted"/>
<dbReference type="Proteomes" id="UP001313282">
    <property type="component" value="Unassembled WGS sequence"/>
</dbReference>
<sequence length="301" mass="33839">MSNMAIFTESVRKTITAFDYEPNGTWSFHDYTGNGTADLIYIKTKDTGSGCVEVHIATSESNYEEFALQIPTVFVIENEPPENGTFLMGHFSGDYRPDLIFIKTKNTDTHCVEVHVASASSDYQEFFLQTPSVFTETGANLGTWTMADFNGDGTLDLIYIRTRSIMSGCPIIWVAGGANEFQKKIYDRQMGVQTTGEGQWTFTRNPVSNKLDFVWVNTGFTASGTVEVFMLPGASGYQRWSAAFQSAFNTNYYEHPKSSVIVAKYNEDCPFCLVQVKWGDTTFMTTELEVLKVWDYAIRPM</sequence>
<evidence type="ECO:0000313" key="2">
    <source>
        <dbReference type="Proteomes" id="UP001313282"/>
    </source>
</evidence>
<gene>
    <name evidence="1" type="ORF">TWF718_008260</name>
</gene>
<dbReference type="EMBL" id="JAVHNR010000005">
    <property type="protein sequence ID" value="KAK6342880.1"/>
    <property type="molecule type" value="Genomic_DNA"/>
</dbReference>
<dbReference type="SUPFAM" id="SSF69318">
    <property type="entry name" value="Integrin alpha N-terminal domain"/>
    <property type="match status" value="1"/>
</dbReference>
<dbReference type="InterPro" id="IPR028994">
    <property type="entry name" value="Integrin_alpha_N"/>
</dbReference>
<reference evidence="1 2" key="1">
    <citation type="submission" date="2019-10" db="EMBL/GenBank/DDBJ databases">
        <authorList>
            <person name="Palmer J.M."/>
        </authorList>
    </citation>
    <scope>NUCLEOTIDE SEQUENCE [LARGE SCALE GENOMIC DNA]</scope>
    <source>
        <strain evidence="1 2">TWF718</strain>
    </source>
</reference>
<evidence type="ECO:0000313" key="1">
    <source>
        <dbReference type="EMBL" id="KAK6342880.1"/>
    </source>
</evidence>
<dbReference type="AlphaFoldDB" id="A0AAN8RHJ1"/>
<accession>A0AAN8RHJ1</accession>
<organism evidence="1 2">
    <name type="scientific">Orbilia javanica</name>
    <dbReference type="NCBI Taxonomy" id="47235"/>
    <lineage>
        <taxon>Eukaryota</taxon>
        <taxon>Fungi</taxon>
        <taxon>Dikarya</taxon>
        <taxon>Ascomycota</taxon>
        <taxon>Pezizomycotina</taxon>
        <taxon>Orbiliomycetes</taxon>
        <taxon>Orbiliales</taxon>
        <taxon>Orbiliaceae</taxon>
        <taxon>Orbilia</taxon>
    </lineage>
</organism>
<name>A0AAN8RHJ1_9PEZI</name>
<protein>
    <submittedName>
        <fullName evidence="1">Uncharacterized protein</fullName>
    </submittedName>
</protein>
<comment type="caution">
    <text evidence="1">The sequence shown here is derived from an EMBL/GenBank/DDBJ whole genome shotgun (WGS) entry which is preliminary data.</text>
</comment>
<keyword evidence="2" id="KW-1185">Reference proteome</keyword>